<dbReference type="Gene3D" id="3.30.450.20">
    <property type="entry name" value="PAS domain"/>
    <property type="match status" value="1"/>
</dbReference>
<feature type="transmembrane region" description="Helical" evidence="1">
    <location>
        <begin position="671"/>
        <end position="691"/>
    </location>
</feature>
<feature type="transmembrane region" description="Helical" evidence="1">
    <location>
        <begin position="6"/>
        <end position="26"/>
    </location>
</feature>
<comment type="caution">
    <text evidence="3">The sequence shown here is derived from an EMBL/GenBank/DDBJ whole genome shotgun (WGS) entry which is preliminary data.</text>
</comment>
<dbReference type="InterPro" id="IPR035965">
    <property type="entry name" value="PAS-like_dom_sf"/>
</dbReference>
<dbReference type="VEuPathDB" id="TrichDB:TRFO_32133"/>
<dbReference type="EMBL" id="MLAK01000925">
    <property type="protein sequence ID" value="OHT01183.1"/>
    <property type="molecule type" value="Genomic_DNA"/>
</dbReference>
<gene>
    <name evidence="3" type="ORF">TRFO_32133</name>
</gene>
<reference evidence="3" key="1">
    <citation type="submission" date="2016-10" db="EMBL/GenBank/DDBJ databases">
        <authorList>
            <person name="Benchimol M."/>
            <person name="Almeida L.G."/>
            <person name="Vasconcelos A.T."/>
            <person name="Perreira-Neves A."/>
            <person name="Rosa I.A."/>
            <person name="Tasca T."/>
            <person name="Bogo M.R."/>
            <person name="de Souza W."/>
        </authorList>
    </citation>
    <scope>NUCLEOTIDE SEQUENCE [LARGE SCALE GENOMIC DNA]</scope>
    <source>
        <strain evidence="3">K</strain>
    </source>
</reference>
<protein>
    <recommendedName>
        <fullName evidence="2">PAS domain-containing protein</fullName>
    </recommendedName>
</protein>
<dbReference type="PROSITE" id="PS50112">
    <property type="entry name" value="PAS"/>
    <property type="match status" value="1"/>
</dbReference>
<evidence type="ECO:0000256" key="1">
    <source>
        <dbReference type="SAM" id="Phobius"/>
    </source>
</evidence>
<dbReference type="InterPro" id="IPR000014">
    <property type="entry name" value="PAS"/>
</dbReference>
<dbReference type="OrthoDB" id="10643032at2759"/>
<dbReference type="SMART" id="SM00091">
    <property type="entry name" value="PAS"/>
    <property type="match status" value="1"/>
</dbReference>
<dbReference type="NCBIfam" id="TIGR00229">
    <property type="entry name" value="sensory_box"/>
    <property type="match status" value="1"/>
</dbReference>
<keyword evidence="1" id="KW-1133">Transmembrane helix</keyword>
<feature type="transmembrane region" description="Helical" evidence="1">
    <location>
        <begin position="954"/>
        <end position="973"/>
    </location>
</feature>
<feature type="domain" description="PAS" evidence="2">
    <location>
        <begin position="1016"/>
        <end position="1064"/>
    </location>
</feature>
<dbReference type="SUPFAM" id="SSF55785">
    <property type="entry name" value="PYP-like sensor domain (PAS domain)"/>
    <property type="match status" value="1"/>
</dbReference>
<evidence type="ECO:0000313" key="4">
    <source>
        <dbReference type="Proteomes" id="UP000179807"/>
    </source>
</evidence>
<name>A0A1J4JPV0_9EUKA</name>
<dbReference type="InterPro" id="IPR029787">
    <property type="entry name" value="Nucleotide_cyclase"/>
</dbReference>
<dbReference type="Proteomes" id="UP000179807">
    <property type="component" value="Unassembled WGS sequence"/>
</dbReference>
<feature type="transmembrane region" description="Helical" evidence="1">
    <location>
        <begin position="130"/>
        <end position="148"/>
    </location>
</feature>
<feature type="transmembrane region" description="Helical" evidence="1">
    <location>
        <begin position="155"/>
        <end position="176"/>
    </location>
</feature>
<dbReference type="Pfam" id="PF13426">
    <property type="entry name" value="PAS_9"/>
    <property type="match status" value="1"/>
</dbReference>
<feature type="transmembrane region" description="Helical" evidence="1">
    <location>
        <begin position="75"/>
        <end position="97"/>
    </location>
</feature>
<dbReference type="GeneID" id="94843032"/>
<dbReference type="RefSeq" id="XP_068354319.1">
    <property type="nucleotide sequence ID" value="XM_068508328.1"/>
</dbReference>
<feature type="transmembrane region" description="Helical" evidence="1">
    <location>
        <begin position="746"/>
        <end position="770"/>
    </location>
</feature>
<keyword evidence="4" id="KW-1185">Reference proteome</keyword>
<proteinExistence type="predicted"/>
<dbReference type="Gene3D" id="3.30.70.1230">
    <property type="entry name" value="Nucleotide cyclase"/>
    <property type="match status" value="1"/>
</dbReference>
<dbReference type="SUPFAM" id="SSF55073">
    <property type="entry name" value="Nucleotide cyclase"/>
    <property type="match status" value="1"/>
</dbReference>
<organism evidence="3 4">
    <name type="scientific">Tritrichomonas foetus</name>
    <dbReference type="NCBI Taxonomy" id="1144522"/>
    <lineage>
        <taxon>Eukaryota</taxon>
        <taxon>Metamonada</taxon>
        <taxon>Parabasalia</taxon>
        <taxon>Tritrichomonadida</taxon>
        <taxon>Tritrichomonadidae</taxon>
        <taxon>Tritrichomonas</taxon>
    </lineage>
</organism>
<keyword evidence="1" id="KW-0812">Transmembrane</keyword>
<sequence>MLGHVVTPITLIPLFAHFGIGVVKAFELKEGKYYALLVLSAIGCMLNVVSSVLAVTFSANTVYFLNSEYIITNHIIVLTLLIGQGIFATFSYVSVVLGSEIEIAALILHLIFAIVMTVSGIVYTPFLFKWVNYSFGGLAIGSFFGDIFSRFLTTLEYRIVSVVIIWIVSSIIYKFIFDFFAKRLLRDESEKKINLKIQFSLVYDSESFISGKLFDKLSMYVNNSTNRLHIAKWSCFIHDFQPIFTAQIAMLRNATDLTFAQNFLLYQLCIAETGRQPLSSVPELNILRNETVSISTSIRAAWNHLHTDLSFGSFEHLLYDISLINNHWEEALNKYPRNALIAENYSRYLLECACDFDGCSEWHYRALQLQNGYYFEYDQATIHFLKLFPQYAKKLVNGVQLASLDDLDIKTSEEMLSYIVKHPKIHLEYQKAIQNYRSGWLNVMAGLIGFRFIIIIVYWMAMLGLFIGMFSSRQRNMQFLYDLSLIGESIELSDISITLQGGREYGETPTKEIADAIIFKGGSSLVDNQSLISLSDPLFDTSNYYSARGLKQLDKFIYNLNYYSSQGSDFQIAIDEMLKGRLNMTFMPTPEIGIISQNETFRTMLTYYLTAAALIGHSPLNLPAFNPWVFGGAISELVESSAQVLDFIEDVMQSFIDNDISDVESNKKMHGIITVVCIAIGIIFFVIFYTISFVCVRKQVDNVIDVCKNLRNEAINRASSAMSEDQIQMTQKSNTVTFANVNSSSYFTVLIFVIEMMVSLVSIGSIFAFYNQILVHHEFFTSMNYLLKQSTTRMVFSLKIFSDFLKSNLVDCPKANNPPGFEQKLLATFEKTIKVFTTVHEACLKGDYGNGKVYEKVNQLRRVSKCPSEWSNNYTYHESYACLPLDPAVADFLEMIKIMKTDICTRKYVRDERFVVPFHFLNSHLYYMLAEINDLLVEVGQEQSEDFDSTVQEIGLTVLAIAVLILLISLYNMNTLHSSYKTLIKFLLRIPPIDAVNNTKLMDILLGRKSSRKQTKMSLYEKIVKNSNFPIVFLNSSQVIENANHAFMVYFGYDISQIIGQNVLILTDDQDFYTQIKKINTIKSFELDLMKENKTQIHCELTVIPVSLNDPDKFEYYGLIIQDLSSVINKKRSCEELKKSNDNLIKSMLPKILMNDKEKISFDNAIILCLKLVHYGGNLTPAVFMQQRQNIFGKFDILLERQTLLTRVTINNGEYIVIGSSKDENGAETKLVEAAKQCVDFSNEVTSLFDDPAYFSDYVIGIDTGDVSFFRVGADRKINALHGSALSHARQLVRISNSGEIAISEKFYRSVATMEVQFSKMNNPIVGTFYLLGYAGDDIIKAEET</sequence>
<feature type="transmembrane region" description="Helical" evidence="1">
    <location>
        <begin position="104"/>
        <end position="124"/>
    </location>
</feature>
<keyword evidence="1" id="KW-0472">Membrane</keyword>
<evidence type="ECO:0000313" key="3">
    <source>
        <dbReference type="EMBL" id="OHT01183.1"/>
    </source>
</evidence>
<dbReference type="CDD" id="cd00130">
    <property type="entry name" value="PAS"/>
    <property type="match status" value="1"/>
</dbReference>
<evidence type="ECO:0000259" key="2">
    <source>
        <dbReference type="PROSITE" id="PS50112"/>
    </source>
</evidence>
<feature type="transmembrane region" description="Helical" evidence="1">
    <location>
        <begin position="440"/>
        <end position="467"/>
    </location>
</feature>
<accession>A0A1J4JPV0</accession>
<feature type="transmembrane region" description="Helical" evidence="1">
    <location>
        <begin position="33"/>
        <end position="55"/>
    </location>
</feature>